<dbReference type="RefSeq" id="XP_030997144.1">
    <property type="nucleotide sequence ID" value="XM_031138821.1"/>
</dbReference>
<dbReference type="STRING" id="1093900.A0A507B6X0"/>
<dbReference type="AlphaFoldDB" id="A0A507B6X0"/>
<evidence type="ECO:0000313" key="2">
    <source>
        <dbReference type="EMBL" id="TPX15433.1"/>
    </source>
</evidence>
<evidence type="ECO:0000313" key="3">
    <source>
        <dbReference type="Proteomes" id="UP000319257"/>
    </source>
</evidence>
<evidence type="ECO:0000256" key="1">
    <source>
        <dbReference type="SAM" id="MobiDB-lite"/>
    </source>
</evidence>
<keyword evidence="3" id="KW-1185">Reference proteome</keyword>
<feature type="region of interest" description="Disordered" evidence="1">
    <location>
        <begin position="279"/>
        <end position="351"/>
    </location>
</feature>
<dbReference type="Proteomes" id="UP000319257">
    <property type="component" value="Unassembled WGS sequence"/>
</dbReference>
<reference evidence="2 3" key="1">
    <citation type="submission" date="2019-06" db="EMBL/GenBank/DDBJ databases">
        <title>Draft genome sequence of the filamentous fungus Phialemoniopsis curvata isolated from diesel fuel.</title>
        <authorList>
            <person name="Varaljay V.A."/>
            <person name="Lyon W.J."/>
            <person name="Crouch A.L."/>
            <person name="Drake C.E."/>
            <person name="Hollomon J.M."/>
            <person name="Nadeau L.J."/>
            <person name="Nunn H.S."/>
            <person name="Stevenson B.S."/>
            <person name="Bojanowski C.L."/>
            <person name="Crookes-Goodson W.J."/>
        </authorList>
    </citation>
    <scope>NUCLEOTIDE SEQUENCE [LARGE SCALE GENOMIC DNA]</scope>
    <source>
        <strain evidence="2 3">D216</strain>
    </source>
</reference>
<dbReference type="GeneID" id="41971860"/>
<comment type="caution">
    <text evidence="2">The sequence shown here is derived from an EMBL/GenBank/DDBJ whole genome shotgun (WGS) entry which is preliminary data.</text>
</comment>
<feature type="compositionally biased region" description="Basic and acidic residues" evidence="1">
    <location>
        <begin position="332"/>
        <end position="344"/>
    </location>
</feature>
<organism evidence="2 3">
    <name type="scientific">Thyridium curvatum</name>
    <dbReference type="NCBI Taxonomy" id="1093900"/>
    <lineage>
        <taxon>Eukaryota</taxon>
        <taxon>Fungi</taxon>
        <taxon>Dikarya</taxon>
        <taxon>Ascomycota</taxon>
        <taxon>Pezizomycotina</taxon>
        <taxon>Sordariomycetes</taxon>
        <taxon>Sordariomycetidae</taxon>
        <taxon>Thyridiales</taxon>
        <taxon>Thyridiaceae</taxon>
        <taxon>Thyridium</taxon>
    </lineage>
</organism>
<feature type="region of interest" description="Disordered" evidence="1">
    <location>
        <begin position="238"/>
        <end position="265"/>
    </location>
</feature>
<protein>
    <submittedName>
        <fullName evidence="2">Uncharacterized protein</fullName>
    </submittedName>
</protein>
<feature type="compositionally biased region" description="Low complexity" evidence="1">
    <location>
        <begin position="48"/>
        <end position="63"/>
    </location>
</feature>
<gene>
    <name evidence="2" type="ORF">E0L32_004413</name>
</gene>
<dbReference type="EMBL" id="SKBQ01000021">
    <property type="protein sequence ID" value="TPX15433.1"/>
    <property type="molecule type" value="Genomic_DNA"/>
</dbReference>
<feature type="compositionally biased region" description="Basic and acidic residues" evidence="1">
    <location>
        <begin position="279"/>
        <end position="288"/>
    </location>
</feature>
<accession>A0A507B6X0</accession>
<dbReference type="InParanoid" id="A0A507B6X0"/>
<name>A0A507B6X0_9PEZI</name>
<proteinExistence type="predicted"/>
<dbReference type="OrthoDB" id="5230713at2759"/>
<feature type="region of interest" description="Disordered" evidence="1">
    <location>
        <begin position="41"/>
        <end position="85"/>
    </location>
</feature>
<sequence>MREELAPLSHWTWAASYGPPRPLLKTRVSIPNRLFVFGKRRTSSSNASEPSPLTPNSPLSPLSRAPQAMLEQQQQPEAHCEPAEQLDPIDPHLDAVFDARDYVSEFVREGWESHWDSIRITCDIPIHELRGFGNLDAAPGTAACKRLVQVPVINDEIGHALWCHLVEQQRGSGSLEQDRQLQQDLADSQAEEFMKNHELWLRHGWDEPRAAEEEAGKGRRRSFWSPRSGCCDSCNHCCQSQPRRPSRSIRRLSTDTENGERSSMPTRIANLLYLWRENAHPDGDDDRTSSSGKTRRKSHDSNATARPIRTERSWSHFFRRLSASSNGGSEAGGEKGTRPGFDAKARRHSHV</sequence>